<protein>
    <submittedName>
        <fullName evidence="14">Zinc finger protein 516-like 4</fullName>
    </submittedName>
</protein>
<evidence type="ECO:0000259" key="13">
    <source>
        <dbReference type="PROSITE" id="PS50157"/>
    </source>
</evidence>
<dbReference type="Pfam" id="PF00096">
    <property type="entry name" value="zf-C2H2"/>
    <property type="match status" value="2"/>
</dbReference>
<dbReference type="InterPro" id="IPR051967">
    <property type="entry name" value="Krueppel_C2H2-ZF"/>
</dbReference>
<keyword evidence="3" id="KW-0479">Metal-binding</keyword>
<accession>A0A8J5K4H1</accession>
<dbReference type="GO" id="GO:0000981">
    <property type="term" value="F:DNA-binding transcription factor activity, RNA polymerase II-specific"/>
    <property type="evidence" value="ECO:0007669"/>
    <property type="project" value="TreeGrafter"/>
</dbReference>
<keyword evidence="6" id="KW-0862">Zinc</keyword>
<dbReference type="EMBL" id="JAHLQT010021643">
    <property type="protein sequence ID" value="KAG7167388.1"/>
    <property type="molecule type" value="Genomic_DNA"/>
</dbReference>
<keyword evidence="9" id="KW-0804">Transcription</keyword>
<comment type="subcellular location">
    <subcellularLocation>
        <location evidence="1">Nucleus</location>
    </subcellularLocation>
</comment>
<evidence type="ECO:0000256" key="2">
    <source>
        <dbReference type="ARBA" id="ARBA00006991"/>
    </source>
</evidence>
<evidence type="ECO:0000256" key="6">
    <source>
        <dbReference type="ARBA" id="ARBA00022833"/>
    </source>
</evidence>
<keyword evidence="10" id="KW-0539">Nucleus</keyword>
<proteinExistence type="inferred from homology"/>
<dbReference type="PANTHER" id="PTHR45925">
    <property type="entry name" value="ZINC FINGER PROTEIN"/>
    <property type="match status" value="1"/>
</dbReference>
<organism evidence="14 15">
    <name type="scientific">Homarus americanus</name>
    <name type="common">American lobster</name>
    <dbReference type="NCBI Taxonomy" id="6706"/>
    <lineage>
        <taxon>Eukaryota</taxon>
        <taxon>Metazoa</taxon>
        <taxon>Ecdysozoa</taxon>
        <taxon>Arthropoda</taxon>
        <taxon>Crustacea</taxon>
        <taxon>Multicrustacea</taxon>
        <taxon>Malacostraca</taxon>
        <taxon>Eumalacostraca</taxon>
        <taxon>Eucarida</taxon>
        <taxon>Decapoda</taxon>
        <taxon>Pleocyemata</taxon>
        <taxon>Astacidea</taxon>
        <taxon>Nephropoidea</taxon>
        <taxon>Nephropidae</taxon>
        <taxon>Homarus</taxon>
    </lineage>
</organism>
<evidence type="ECO:0000256" key="4">
    <source>
        <dbReference type="ARBA" id="ARBA00022737"/>
    </source>
</evidence>
<keyword evidence="5 11" id="KW-0863">Zinc-finger</keyword>
<dbReference type="GO" id="GO:0005694">
    <property type="term" value="C:chromosome"/>
    <property type="evidence" value="ECO:0007669"/>
    <property type="project" value="UniProtKB-ARBA"/>
</dbReference>
<dbReference type="InterPro" id="IPR036236">
    <property type="entry name" value="Znf_C2H2_sf"/>
</dbReference>
<name>A0A8J5K4H1_HOMAM</name>
<dbReference type="SMART" id="SM00355">
    <property type="entry name" value="ZnF_C2H2"/>
    <property type="match status" value="2"/>
</dbReference>
<sequence>MHSKRLSHAEVEGMRGLPPPPLLVTGRGARPNEPGGGIEGDHVCQVCGKRFNFPSLLTRHMRIHTGERPFPCPYCSHRANQKSNLIMHIRSNHSFITNPGTL</sequence>
<comment type="caution">
    <text evidence="14">The sequence shown here is derived from an EMBL/GenBank/DDBJ whole genome shotgun (WGS) entry which is preliminary data.</text>
</comment>
<keyword evidence="8" id="KW-0238">DNA-binding</keyword>
<evidence type="ECO:0000256" key="8">
    <source>
        <dbReference type="ARBA" id="ARBA00023125"/>
    </source>
</evidence>
<dbReference type="AlphaFoldDB" id="A0A8J5K4H1"/>
<reference evidence="14" key="1">
    <citation type="journal article" date="2021" name="Sci. Adv.">
        <title>The American lobster genome reveals insights on longevity, neural, and immune adaptations.</title>
        <authorList>
            <person name="Polinski J.M."/>
            <person name="Zimin A.V."/>
            <person name="Clark K.F."/>
            <person name="Kohn A.B."/>
            <person name="Sadowski N."/>
            <person name="Timp W."/>
            <person name="Ptitsyn A."/>
            <person name="Khanna P."/>
            <person name="Romanova D.Y."/>
            <person name="Williams P."/>
            <person name="Greenwood S.J."/>
            <person name="Moroz L.L."/>
            <person name="Walt D.R."/>
            <person name="Bodnar A.G."/>
        </authorList>
    </citation>
    <scope>NUCLEOTIDE SEQUENCE</scope>
    <source>
        <strain evidence="14">GMGI-L3</strain>
    </source>
</reference>
<dbReference type="Gene3D" id="3.30.160.60">
    <property type="entry name" value="Classic Zinc Finger"/>
    <property type="match status" value="2"/>
</dbReference>
<evidence type="ECO:0000256" key="9">
    <source>
        <dbReference type="ARBA" id="ARBA00023163"/>
    </source>
</evidence>
<evidence type="ECO:0000256" key="12">
    <source>
        <dbReference type="SAM" id="MobiDB-lite"/>
    </source>
</evidence>
<evidence type="ECO:0000256" key="10">
    <source>
        <dbReference type="ARBA" id="ARBA00023242"/>
    </source>
</evidence>
<evidence type="ECO:0000313" key="14">
    <source>
        <dbReference type="EMBL" id="KAG7167388.1"/>
    </source>
</evidence>
<dbReference type="GO" id="GO:0045893">
    <property type="term" value="P:positive regulation of DNA-templated transcription"/>
    <property type="evidence" value="ECO:0007669"/>
    <property type="project" value="UniProtKB-ARBA"/>
</dbReference>
<evidence type="ECO:0000313" key="15">
    <source>
        <dbReference type="Proteomes" id="UP000747542"/>
    </source>
</evidence>
<evidence type="ECO:0000256" key="5">
    <source>
        <dbReference type="ARBA" id="ARBA00022771"/>
    </source>
</evidence>
<dbReference type="FunFam" id="3.30.160.60:FF:001818">
    <property type="entry name" value="GDNF-inducible zinc finger protein 1 isoform X1"/>
    <property type="match status" value="1"/>
</dbReference>
<evidence type="ECO:0000256" key="1">
    <source>
        <dbReference type="ARBA" id="ARBA00004123"/>
    </source>
</evidence>
<comment type="similarity">
    <text evidence="2">Belongs to the krueppel C2H2-type zinc-finger protein family.</text>
</comment>
<keyword evidence="7" id="KW-0805">Transcription regulation</keyword>
<dbReference type="SUPFAM" id="SSF57667">
    <property type="entry name" value="beta-beta-alpha zinc fingers"/>
    <property type="match status" value="1"/>
</dbReference>
<dbReference type="Proteomes" id="UP000747542">
    <property type="component" value="Unassembled WGS sequence"/>
</dbReference>
<keyword evidence="4" id="KW-0677">Repeat</keyword>
<evidence type="ECO:0000256" key="11">
    <source>
        <dbReference type="PROSITE-ProRule" id="PRU00042"/>
    </source>
</evidence>
<dbReference type="FunFam" id="3.30.160.60:FF:001732">
    <property type="entry name" value="Zgc:162936"/>
    <property type="match status" value="1"/>
</dbReference>
<evidence type="ECO:0000256" key="7">
    <source>
        <dbReference type="ARBA" id="ARBA00023015"/>
    </source>
</evidence>
<dbReference type="PROSITE" id="PS00028">
    <property type="entry name" value="ZINC_FINGER_C2H2_1"/>
    <property type="match status" value="1"/>
</dbReference>
<dbReference type="GO" id="GO:0005634">
    <property type="term" value="C:nucleus"/>
    <property type="evidence" value="ECO:0007669"/>
    <property type="project" value="UniProtKB-SubCell"/>
</dbReference>
<gene>
    <name evidence="14" type="primary">Znf516-L4</name>
    <name evidence="14" type="ORF">Hamer_G012837</name>
</gene>
<keyword evidence="15" id="KW-1185">Reference proteome</keyword>
<dbReference type="GO" id="GO:0000978">
    <property type="term" value="F:RNA polymerase II cis-regulatory region sequence-specific DNA binding"/>
    <property type="evidence" value="ECO:0007669"/>
    <property type="project" value="TreeGrafter"/>
</dbReference>
<feature type="domain" description="C2H2-type" evidence="13">
    <location>
        <begin position="70"/>
        <end position="94"/>
    </location>
</feature>
<dbReference type="PROSITE" id="PS50157">
    <property type="entry name" value="ZINC_FINGER_C2H2_2"/>
    <property type="match status" value="2"/>
</dbReference>
<dbReference type="GO" id="GO:0008270">
    <property type="term" value="F:zinc ion binding"/>
    <property type="evidence" value="ECO:0007669"/>
    <property type="project" value="UniProtKB-KW"/>
</dbReference>
<feature type="region of interest" description="Disordered" evidence="12">
    <location>
        <begin position="1"/>
        <end position="39"/>
    </location>
</feature>
<evidence type="ECO:0000256" key="3">
    <source>
        <dbReference type="ARBA" id="ARBA00022723"/>
    </source>
</evidence>
<feature type="domain" description="C2H2-type" evidence="13">
    <location>
        <begin position="42"/>
        <end position="69"/>
    </location>
</feature>
<dbReference type="InterPro" id="IPR013087">
    <property type="entry name" value="Znf_C2H2_type"/>
</dbReference>